<dbReference type="PROSITE" id="PS50405">
    <property type="entry name" value="GST_CTER"/>
    <property type="match status" value="1"/>
</dbReference>
<dbReference type="SUPFAM" id="SSF52833">
    <property type="entry name" value="Thioredoxin-like"/>
    <property type="match status" value="1"/>
</dbReference>
<dbReference type="PROSITE" id="PS50404">
    <property type="entry name" value="GST_NTER"/>
    <property type="match status" value="1"/>
</dbReference>
<dbReference type="InterPro" id="IPR036282">
    <property type="entry name" value="Glutathione-S-Trfase_C_sf"/>
</dbReference>
<accession>A0A2T5P9Y9</accession>
<dbReference type="Gene3D" id="1.20.1050.10">
    <property type="match status" value="1"/>
</dbReference>
<feature type="domain" description="GST N-terminal" evidence="1">
    <location>
        <begin position="1"/>
        <end position="81"/>
    </location>
</feature>
<dbReference type="AlphaFoldDB" id="A0A2T5P9Y9"/>
<gene>
    <name evidence="3" type="ORF">DBO85_10865</name>
</gene>
<dbReference type="InterPro" id="IPR004045">
    <property type="entry name" value="Glutathione_S-Trfase_N"/>
</dbReference>
<dbReference type="SFLD" id="SFLDS00019">
    <property type="entry name" value="Glutathione_Transferase_(cytos"/>
    <property type="match status" value="1"/>
</dbReference>
<dbReference type="RefSeq" id="WP_108107271.1">
    <property type="nucleotide sequence ID" value="NZ_QASN01000017.1"/>
</dbReference>
<dbReference type="InterPro" id="IPR010987">
    <property type="entry name" value="Glutathione-S-Trfase_C-like"/>
</dbReference>
<dbReference type="SFLD" id="SFLDG01150">
    <property type="entry name" value="Main.1:_Beta-like"/>
    <property type="match status" value="1"/>
</dbReference>
<dbReference type="Pfam" id="PF13409">
    <property type="entry name" value="GST_N_2"/>
    <property type="match status" value="1"/>
</dbReference>
<evidence type="ECO:0000259" key="1">
    <source>
        <dbReference type="PROSITE" id="PS50404"/>
    </source>
</evidence>
<dbReference type="OrthoDB" id="8772754at2"/>
<proteinExistence type="predicted"/>
<dbReference type="NCBIfam" id="NF007831">
    <property type="entry name" value="PRK10542.1"/>
    <property type="match status" value="1"/>
</dbReference>
<name>A0A2T5P9Y9_9PSED</name>
<protein>
    <submittedName>
        <fullName evidence="3">Glutathione transferase GstA</fullName>
    </submittedName>
</protein>
<feature type="domain" description="GST C-terminal" evidence="2">
    <location>
        <begin position="87"/>
        <end position="202"/>
    </location>
</feature>
<dbReference type="CDD" id="cd03188">
    <property type="entry name" value="GST_C_Beta"/>
    <property type="match status" value="1"/>
</dbReference>
<dbReference type="InterPro" id="IPR036249">
    <property type="entry name" value="Thioredoxin-like_sf"/>
</dbReference>
<keyword evidence="3" id="KW-0808">Transferase</keyword>
<evidence type="ECO:0000313" key="3">
    <source>
        <dbReference type="EMBL" id="PTU74576.1"/>
    </source>
</evidence>
<organism evidence="3 4">
    <name type="scientific">Pseudomonas mangrovi</name>
    <dbReference type="NCBI Taxonomy" id="2161748"/>
    <lineage>
        <taxon>Bacteria</taxon>
        <taxon>Pseudomonadati</taxon>
        <taxon>Pseudomonadota</taxon>
        <taxon>Gammaproteobacteria</taxon>
        <taxon>Pseudomonadales</taxon>
        <taxon>Pseudomonadaceae</taxon>
        <taxon>Pseudomonas</taxon>
    </lineage>
</organism>
<dbReference type="InterPro" id="IPR040079">
    <property type="entry name" value="Glutathione_S-Trfase"/>
</dbReference>
<evidence type="ECO:0000313" key="4">
    <source>
        <dbReference type="Proteomes" id="UP000244064"/>
    </source>
</evidence>
<keyword evidence="4" id="KW-1185">Reference proteome</keyword>
<dbReference type="GO" id="GO:0016740">
    <property type="term" value="F:transferase activity"/>
    <property type="evidence" value="ECO:0007669"/>
    <property type="project" value="UniProtKB-KW"/>
</dbReference>
<dbReference type="PANTHER" id="PTHR44051:SF8">
    <property type="entry name" value="GLUTATHIONE S-TRANSFERASE GSTA"/>
    <property type="match status" value="1"/>
</dbReference>
<dbReference type="SUPFAM" id="SSF47616">
    <property type="entry name" value="GST C-terminal domain-like"/>
    <property type="match status" value="1"/>
</dbReference>
<dbReference type="EMBL" id="QASN01000017">
    <property type="protein sequence ID" value="PTU74576.1"/>
    <property type="molecule type" value="Genomic_DNA"/>
</dbReference>
<sequence>MKLYYSPGTCSLALHILLAETGLPCERVRVDLASKRTEAGVDFRSLNPKGYVPLLELDDGQLLSEGPVIAQYLCERAGRGDLLPQSGDPARYRVLEWQAYISSELHKGFSPLFNPALAEDAKALLRSTLAGKFAWVSEQLQQRDFLCIGRFTLADAYLFTVSRWSRLVGPDLQSLAPLQRYLVAIAERPAVQAALAAEGLDA</sequence>
<dbReference type="Gene3D" id="3.40.30.10">
    <property type="entry name" value="Glutaredoxin"/>
    <property type="match status" value="1"/>
</dbReference>
<dbReference type="SFLD" id="SFLDG00358">
    <property type="entry name" value="Main_(cytGST)"/>
    <property type="match status" value="1"/>
</dbReference>
<dbReference type="CDD" id="cd03057">
    <property type="entry name" value="GST_N_Beta"/>
    <property type="match status" value="1"/>
</dbReference>
<dbReference type="PANTHER" id="PTHR44051">
    <property type="entry name" value="GLUTATHIONE S-TRANSFERASE-RELATED"/>
    <property type="match status" value="1"/>
</dbReference>
<reference evidence="3 4" key="1">
    <citation type="submission" date="2018-04" db="EMBL/GenBank/DDBJ databases">
        <title>Pseudomonas sp. nov., isolated from mangrove soil.</title>
        <authorList>
            <person name="Chen C."/>
        </authorList>
    </citation>
    <scope>NUCLEOTIDE SEQUENCE [LARGE SCALE GENOMIC DNA]</scope>
    <source>
        <strain evidence="3 4">TC-11</strain>
    </source>
</reference>
<evidence type="ECO:0000259" key="2">
    <source>
        <dbReference type="PROSITE" id="PS50405"/>
    </source>
</evidence>
<comment type="caution">
    <text evidence="3">The sequence shown here is derived from an EMBL/GenBank/DDBJ whole genome shotgun (WGS) entry which is preliminary data.</text>
</comment>
<dbReference type="Pfam" id="PF13410">
    <property type="entry name" value="GST_C_2"/>
    <property type="match status" value="1"/>
</dbReference>
<dbReference type="Proteomes" id="UP000244064">
    <property type="component" value="Unassembled WGS sequence"/>
</dbReference>